<evidence type="ECO:0000313" key="2">
    <source>
        <dbReference type="EMBL" id="CAG2198070.1"/>
    </source>
</evidence>
<dbReference type="AlphaFoldDB" id="A0A8S3QMH6"/>
<dbReference type="CDD" id="cd00037">
    <property type="entry name" value="CLECT"/>
    <property type="match status" value="1"/>
</dbReference>
<dbReference type="SUPFAM" id="SSF56436">
    <property type="entry name" value="C-type lectin-like"/>
    <property type="match status" value="1"/>
</dbReference>
<comment type="caution">
    <text evidence="2">The sequence shown here is derived from an EMBL/GenBank/DDBJ whole genome shotgun (WGS) entry which is preliminary data.</text>
</comment>
<dbReference type="InterPro" id="IPR016186">
    <property type="entry name" value="C-type_lectin-like/link_sf"/>
</dbReference>
<dbReference type="InterPro" id="IPR003609">
    <property type="entry name" value="Pan_app"/>
</dbReference>
<organism evidence="2 3">
    <name type="scientific">Mytilus edulis</name>
    <name type="common">Blue mussel</name>
    <dbReference type="NCBI Taxonomy" id="6550"/>
    <lineage>
        <taxon>Eukaryota</taxon>
        <taxon>Metazoa</taxon>
        <taxon>Spiralia</taxon>
        <taxon>Lophotrochozoa</taxon>
        <taxon>Mollusca</taxon>
        <taxon>Bivalvia</taxon>
        <taxon>Autobranchia</taxon>
        <taxon>Pteriomorphia</taxon>
        <taxon>Mytilida</taxon>
        <taxon>Mytiloidea</taxon>
        <taxon>Mytilidae</taxon>
        <taxon>Mytilinae</taxon>
        <taxon>Mytilus</taxon>
    </lineage>
</organism>
<protein>
    <recommendedName>
        <fullName evidence="1">Apple domain-containing protein</fullName>
    </recommendedName>
</protein>
<name>A0A8S3QMH6_MYTED</name>
<gene>
    <name evidence="2" type="ORF">MEDL_12874</name>
</gene>
<dbReference type="Gene3D" id="3.10.100.10">
    <property type="entry name" value="Mannose-Binding Protein A, subunit A"/>
    <property type="match status" value="1"/>
</dbReference>
<reference evidence="2" key="1">
    <citation type="submission" date="2021-03" db="EMBL/GenBank/DDBJ databases">
        <authorList>
            <person name="Bekaert M."/>
        </authorList>
    </citation>
    <scope>NUCLEOTIDE SEQUENCE</scope>
</reference>
<dbReference type="Proteomes" id="UP000683360">
    <property type="component" value="Unassembled WGS sequence"/>
</dbReference>
<feature type="domain" description="Apple" evidence="1">
    <location>
        <begin position="6"/>
        <end position="65"/>
    </location>
</feature>
<keyword evidence="3" id="KW-1185">Reference proteome</keyword>
<dbReference type="InterPro" id="IPR016187">
    <property type="entry name" value="CTDL_fold"/>
</dbReference>
<dbReference type="Pfam" id="PF00024">
    <property type="entry name" value="PAN_1"/>
    <property type="match status" value="1"/>
</dbReference>
<evidence type="ECO:0000259" key="1">
    <source>
        <dbReference type="Pfam" id="PF00024"/>
    </source>
</evidence>
<evidence type="ECO:0000313" key="3">
    <source>
        <dbReference type="Proteomes" id="UP000683360"/>
    </source>
</evidence>
<dbReference type="OrthoDB" id="10332610at2759"/>
<accession>A0A8S3QMH6</accession>
<dbReference type="EMBL" id="CAJPWZ010000664">
    <property type="protein sequence ID" value="CAG2198070.1"/>
    <property type="molecule type" value="Genomic_DNA"/>
</dbReference>
<proteinExistence type="predicted"/>
<sequence length="169" mass="19568">MNEKSTSIHDCTRMCLFEDTCFGFLFNKTSGRQGNCQLLSITQVLFQREQDLVTDPVVSQDIAYYPVQKGCLVPNCPVTEEYVFNVDVCFCIKYYPTFLLYADASNVCKQDGGELARIDNLSKQTFATQRLVNTWLVTLDVSIQGFYHNVNGNWYFDDETILNFTYWEY</sequence>